<protein>
    <recommendedName>
        <fullName evidence="6">Tetratricopeptide repeat protein</fullName>
    </recommendedName>
</protein>
<feature type="compositionally biased region" description="Pro residues" evidence="1">
    <location>
        <begin position="185"/>
        <end position="209"/>
    </location>
</feature>
<dbReference type="Proteomes" id="UP000465306">
    <property type="component" value="Unassembled WGS sequence"/>
</dbReference>
<dbReference type="EMBL" id="CP065047">
    <property type="protein sequence ID" value="QPI39506.1"/>
    <property type="molecule type" value="Genomic_DNA"/>
</dbReference>
<reference evidence="3" key="3">
    <citation type="submission" date="2020-11" db="EMBL/GenBank/DDBJ databases">
        <title>Intraspecies plasmid and genomic variation of Mycobacterium kubicae revealed by the complete genome sequences of two clinical isolates.</title>
        <authorList>
            <person name="Hendrix J.R."/>
            <person name="Epperson L.E."/>
            <person name="Honda J.R."/>
            <person name="Strong M."/>
        </authorList>
    </citation>
    <scope>NUCLEOTIDE SEQUENCE</scope>
    <source>
        <strain evidence="3">JCM 13573</strain>
    </source>
</reference>
<dbReference type="AlphaFoldDB" id="A0AAX1JG93"/>
<organism evidence="3 5">
    <name type="scientific">Mycobacterium kubicae</name>
    <dbReference type="NCBI Taxonomy" id="120959"/>
    <lineage>
        <taxon>Bacteria</taxon>
        <taxon>Bacillati</taxon>
        <taxon>Actinomycetota</taxon>
        <taxon>Actinomycetes</taxon>
        <taxon>Mycobacteriales</taxon>
        <taxon>Mycobacteriaceae</taxon>
        <taxon>Mycobacterium</taxon>
        <taxon>Mycobacterium simiae complex</taxon>
    </lineage>
</organism>
<reference evidence="2 4" key="1">
    <citation type="journal article" date="2019" name="Emerg. Microbes Infect.">
        <title>Comprehensive subspecies identification of 175 nontuberculous mycobacteria species based on 7547 genomic profiles.</title>
        <authorList>
            <person name="Matsumoto Y."/>
            <person name="Kinjo T."/>
            <person name="Motooka D."/>
            <person name="Nabeya D."/>
            <person name="Jung N."/>
            <person name="Uechi K."/>
            <person name="Horii T."/>
            <person name="Iida T."/>
            <person name="Fujita J."/>
            <person name="Nakamura S."/>
        </authorList>
    </citation>
    <scope>NUCLEOTIDE SEQUENCE [LARGE SCALE GENOMIC DNA]</scope>
    <source>
        <strain evidence="2 4">JCM 13573</strain>
    </source>
</reference>
<reference evidence="2" key="2">
    <citation type="submission" date="2020-02" db="EMBL/GenBank/DDBJ databases">
        <authorList>
            <person name="Matsumoto Y."/>
            <person name="Kinjo T."/>
            <person name="Motooka D."/>
            <person name="Nabeya D."/>
            <person name="Jung N."/>
            <person name="Uechi K."/>
            <person name="Horii T."/>
            <person name="Iida T."/>
            <person name="Fujita J."/>
            <person name="Nakamura S."/>
        </authorList>
    </citation>
    <scope>NUCLEOTIDE SEQUENCE</scope>
    <source>
        <strain evidence="2">JCM 13573</strain>
    </source>
</reference>
<keyword evidence="4" id="KW-1185">Reference proteome</keyword>
<gene>
    <name evidence="3" type="ORF">I2456_08670</name>
    <name evidence="2" type="ORF">MKUB_15960</name>
</gene>
<evidence type="ECO:0000313" key="3">
    <source>
        <dbReference type="EMBL" id="QPI39506.1"/>
    </source>
</evidence>
<dbReference type="RefSeq" id="WP_085073422.1">
    <property type="nucleotide sequence ID" value="NZ_BLKU01000003.1"/>
</dbReference>
<feature type="compositionally biased region" description="Low complexity" evidence="1">
    <location>
        <begin position="212"/>
        <end position="224"/>
    </location>
</feature>
<proteinExistence type="predicted"/>
<evidence type="ECO:0000256" key="1">
    <source>
        <dbReference type="SAM" id="MobiDB-lite"/>
    </source>
</evidence>
<dbReference type="KEGG" id="mku:I2456_08670"/>
<evidence type="ECO:0008006" key="6">
    <source>
        <dbReference type="Google" id="ProtNLM"/>
    </source>
</evidence>
<evidence type="ECO:0000313" key="2">
    <source>
        <dbReference type="EMBL" id="GFG64106.1"/>
    </source>
</evidence>
<accession>A0AAX1JG93</accession>
<name>A0AAX1JG93_9MYCO</name>
<dbReference type="Proteomes" id="UP000663583">
    <property type="component" value="Chromosome"/>
</dbReference>
<sequence>MMLKKAPSARLRLRRRLWLFSAPVAVVLLLAAARMILVSVVGHWAATDFAHHDIEALRHDVAWLGIADVIEPAKTSFAAGDLKVLEGRLHEADDRFAHSLSQTPASQSCPVRVNLLLVRETLGDLAFRAAKIEEAQRFYTAAIGLATEAPSACFAGNSDPDPDRRAIRADAISRLQHKLDLLRRPPAPPSAATPPPPGPPPVALNPPGLPEGGNEQNPNGPGELIPISPDRLPVVDGGAPPGHRLGTGDPLDLLRKLLDNANAYGDNQE</sequence>
<feature type="region of interest" description="Disordered" evidence="1">
    <location>
        <begin position="183"/>
        <end position="250"/>
    </location>
</feature>
<evidence type="ECO:0000313" key="5">
    <source>
        <dbReference type="Proteomes" id="UP000663583"/>
    </source>
</evidence>
<evidence type="ECO:0000313" key="4">
    <source>
        <dbReference type="Proteomes" id="UP000465306"/>
    </source>
</evidence>
<dbReference type="EMBL" id="BLKU01000003">
    <property type="protein sequence ID" value="GFG64106.1"/>
    <property type="molecule type" value="Genomic_DNA"/>
</dbReference>